<protein>
    <submittedName>
        <fullName evidence="2">Alginate export family protein</fullName>
    </submittedName>
</protein>
<dbReference type="InterPro" id="IPR025388">
    <property type="entry name" value="Alginate_export_dom"/>
</dbReference>
<dbReference type="RefSeq" id="WP_182805395.1">
    <property type="nucleotide sequence ID" value="NZ_CP060007.1"/>
</dbReference>
<dbReference type="EMBL" id="CP060007">
    <property type="protein sequence ID" value="QNA45921.1"/>
    <property type="molecule type" value="Genomic_DNA"/>
</dbReference>
<gene>
    <name evidence="2" type="ORF">H4075_06945</name>
</gene>
<dbReference type="InterPro" id="IPR053728">
    <property type="entry name" value="Alginate_Permeability_Chnl"/>
</dbReference>
<evidence type="ECO:0000259" key="1">
    <source>
        <dbReference type="Pfam" id="PF13372"/>
    </source>
</evidence>
<reference evidence="3" key="1">
    <citation type="submission" date="2020-08" db="EMBL/GenBank/DDBJ databases">
        <title>Lacibacter sp. S13-6-6 genome sequencing.</title>
        <authorList>
            <person name="Jin L."/>
        </authorList>
    </citation>
    <scope>NUCLEOTIDE SEQUENCE [LARGE SCALE GENOMIC DNA]</scope>
    <source>
        <strain evidence="3">S13-6-6</strain>
    </source>
</reference>
<feature type="domain" description="Alginate export" evidence="1">
    <location>
        <begin position="60"/>
        <end position="436"/>
    </location>
</feature>
<dbReference type="Proteomes" id="UP000515344">
    <property type="component" value="Chromosome"/>
</dbReference>
<evidence type="ECO:0000313" key="3">
    <source>
        <dbReference type="Proteomes" id="UP000515344"/>
    </source>
</evidence>
<evidence type="ECO:0000313" key="2">
    <source>
        <dbReference type="EMBL" id="QNA45921.1"/>
    </source>
</evidence>
<dbReference type="Gene3D" id="2.40.160.100">
    <property type="match status" value="1"/>
</dbReference>
<name>A0A7G5XKB8_9BACT</name>
<dbReference type="Pfam" id="PF13372">
    <property type="entry name" value="Alginate_exp"/>
    <property type="match status" value="1"/>
</dbReference>
<organism evidence="2 3">
    <name type="scientific">Lacibacter sediminis</name>
    <dbReference type="NCBI Taxonomy" id="2760713"/>
    <lineage>
        <taxon>Bacteria</taxon>
        <taxon>Pseudomonadati</taxon>
        <taxon>Bacteroidota</taxon>
        <taxon>Chitinophagia</taxon>
        <taxon>Chitinophagales</taxon>
        <taxon>Chitinophagaceae</taxon>
        <taxon>Lacibacter</taxon>
    </lineage>
</organism>
<accession>A0A7G5XKB8</accession>
<proteinExistence type="predicted"/>
<sequence>MKYLIFILNLFLVKLLLCQQVPLRNLRYDEDYSVLKTDTVRGWYNSVKFIPLSSSRNSFLSFGGEYRYQLQYFKNENWGDIPKEEYMAVYNRLLIHSDLHIGKHFRLFGQLVSTSTSGRVEPARSVDENWLDVHQVFLDVNLLNRQKDKLVIRAGRQELLYGSQRLISVREGPNNRLSFDALKLFYKRHNFEADAFYSKPVRVCVNVFDDPVNQNEQLWSSYLVFKDVPLIQHVDVYYIGYQNTKKSYNNIAATETRHSVGTRLWKWTGAFRYDVETLYQFGMMGDVVINAYTVSANLQYHFRKLKLKPVAGLKTELISGDVLAGDNRINTFNPLFPRGAYFGLVALIGPVNLIDIHPSIEIELCKGLLFIADYDLFWRYSQADGIYGPNAELIYPAGSGKYIGDQLGLSFDIVPSQHVSISPEFTFFRAGKYLKDVSPGKNIIFSAITLQFKY</sequence>
<dbReference type="KEGG" id="lacs:H4075_06945"/>
<keyword evidence="3" id="KW-1185">Reference proteome</keyword>
<dbReference type="AlphaFoldDB" id="A0A7G5XKB8"/>